<name>A0A1R3L2D7_9ROSI</name>
<gene>
    <name evidence="1" type="ORF">COLO4_01682</name>
</gene>
<comment type="caution">
    <text evidence="1">The sequence shown here is derived from an EMBL/GenBank/DDBJ whole genome shotgun (WGS) entry which is preliminary data.</text>
</comment>
<evidence type="ECO:0000313" key="2">
    <source>
        <dbReference type="Proteomes" id="UP000187203"/>
    </source>
</evidence>
<reference evidence="2" key="1">
    <citation type="submission" date="2013-09" db="EMBL/GenBank/DDBJ databases">
        <title>Corchorus olitorius genome sequencing.</title>
        <authorList>
            <person name="Alam M."/>
            <person name="Haque M.S."/>
            <person name="Islam M.S."/>
            <person name="Emdad E.M."/>
            <person name="Islam M.M."/>
            <person name="Ahmed B."/>
            <person name="Halim A."/>
            <person name="Hossen Q.M.M."/>
            <person name="Hossain M.Z."/>
            <person name="Ahmed R."/>
            <person name="Khan M.M."/>
            <person name="Islam R."/>
            <person name="Rashid M.M."/>
            <person name="Khan S.A."/>
            <person name="Rahman M.S."/>
            <person name="Alam M."/>
            <person name="Yahiya A.S."/>
            <person name="Khan M.S."/>
            <person name="Azam M.S."/>
            <person name="Haque T."/>
            <person name="Lashkar M.Z.H."/>
            <person name="Akhand A.I."/>
            <person name="Morshed G."/>
            <person name="Roy S."/>
            <person name="Uddin K.S."/>
            <person name="Rabeya T."/>
            <person name="Hossain A.S."/>
            <person name="Chowdhury A."/>
            <person name="Snigdha A.R."/>
            <person name="Mortoza M.S."/>
            <person name="Matin S.A."/>
            <person name="Hoque S.M.E."/>
            <person name="Islam M.K."/>
            <person name="Roy D.K."/>
            <person name="Haider R."/>
            <person name="Moosa M.M."/>
            <person name="Elias S.M."/>
            <person name="Hasan A.M."/>
            <person name="Jahan S."/>
            <person name="Shafiuddin M."/>
            <person name="Mahmood N."/>
            <person name="Shommy N.S."/>
        </authorList>
    </citation>
    <scope>NUCLEOTIDE SEQUENCE [LARGE SCALE GENOMIC DNA]</scope>
    <source>
        <strain evidence="2">cv. O-4</strain>
    </source>
</reference>
<dbReference type="Proteomes" id="UP000187203">
    <property type="component" value="Unassembled WGS sequence"/>
</dbReference>
<organism evidence="1 2">
    <name type="scientific">Corchorus olitorius</name>
    <dbReference type="NCBI Taxonomy" id="93759"/>
    <lineage>
        <taxon>Eukaryota</taxon>
        <taxon>Viridiplantae</taxon>
        <taxon>Streptophyta</taxon>
        <taxon>Embryophyta</taxon>
        <taxon>Tracheophyta</taxon>
        <taxon>Spermatophyta</taxon>
        <taxon>Magnoliopsida</taxon>
        <taxon>eudicotyledons</taxon>
        <taxon>Gunneridae</taxon>
        <taxon>Pentapetalae</taxon>
        <taxon>rosids</taxon>
        <taxon>malvids</taxon>
        <taxon>Malvales</taxon>
        <taxon>Malvaceae</taxon>
        <taxon>Grewioideae</taxon>
        <taxon>Apeibeae</taxon>
        <taxon>Corchorus</taxon>
    </lineage>
</organism>
<dbReference type="EMBL" id="AWUE01004283">
    <property type="protein sequence ID" value="OMP13440.1"/>
    <property type="molecule type" value="Genomic_DNA"/>
</dbReference>
<sequence>MAVHVFGVDADRRLTVGSGQVAGAERHFFEQAFEQGVQATGTDVLGLLVDLPGDLGEALDALRGELDMQAFGLEQLAVLQGQRSVRLAEDALEVFRAQGLEFDADRQAALQLGNQVARLAQVERAGSDEQDVVGLDHAQLGVDGAAFDQRQQVALHAFARDIGTADVAALGDLVDLVDEHDAMLLDRFQGLGLEFFLVDQALCNWLVISSMPGGAEISTPMASATSISISLSSSWPSRRRLRNSWRVLESALGAASSLKPARAGGSRASRIRSSAASSARWRTRIISCSRSILIAASARSRMIDSTSRPT</sequence>
<evidence type="ECO:0000313" key="1">
    <source>
        <dbReference type="EMBL" id="OMP13440.1"/>
    </source>
</evidence>
<dbReference type="AlphaFoldDB" id="A0A1R3L2D7"/>
<accession>A0A1R3L2D7</accession>
<protein>
    <submittedName>
        <fullName evidence="1">Uncharacterized protein</fullName>
    </submittedName>
</protein>
<keyword evidence="2" id="KW-1185">Reference proteome</keyword>
<proteinExistence type="predicted"/>